<protein>
    <submittedName>
        <fullName evidence="2">YeeE/YedE family protein</fullName>
    </submittedName>
</protein>
<feature type="transmembrane region" description="Helical" evidence="1">
    <location>
        <begin position="88"/>
        <end position="112"/>
    </location>
</feature>
<dbReference type="RefSeq" id="WP_135442025.1">
    <property type="nucleotide sequence ID" value="NZ_SRLE01000005.1"/>
</dbReference>
<keyword evidence="1" id="KW-0472">Membrane</keyword>
<evidence type="ECO:0000313" key="3">
    <source>
        <dbReference type="Proteomes" id="UP000298050"/>
    </source>
</evidence>
<dbReference type="Proteomes" id="UP000298050">
    <property type="component" value="Unassembled WGS sequence"/>
</dbReference>
<dbReference type="EMBL" id="SRLE01000005">
    <property type="protein sequence ID" value="TGD74865.1"/>
    <property type="molecule type" value="Genomic_DNA"/>
</dbReference>
<accession>A0A4Z0M6C4</accession>
<keyword evidence="1" id="KW-1133">Transmembrane helix</keyword>
<dbReference type="Pfam" id="PF20398">
    <property type="entry name" value="DUF6691"/>
    <property type="match status" value="1"/>
</dbReference>
<reference evidence="2 3" key="1">
    <citation type="submission" date="2019-04" db="EMBL/GenBank/DDBJ databases">
        <title>Taxonomy of novel Haliea sp. from mangrove soil of West Coast of India.</title>
        <authorList>
            <person name="Verma A."/>
            <person name="Kumar P."/>
            <person name="Krishnamurthi S."/>
        </authorList>
    </citation>
    <scope>NUCLEOTIDE SEQUENCE [LARGE SCALE GENOMIC DNA]</scope>
    <source>
        <strain evidence="2 3">SAOS-164</strain>
    </source>
</reference>
<organism evidence="2 3">
    <name type="scientific">Mangrovimicrobium sediminis</name>
    <dbReference type="NCBI Taxonomy" id="2562682"/>
    <lineage>
        <taxon>Bacteria</taxon>
        <taxon>Pseudomonadati</taxon>
        <taxon>Pseudomonadota</taxon>
        <taxon>Gammaproteobacteria</taxon>
        <taxon>Cellvibrionales</taxon>
        <taxon>Halieaceae</taxon>
        <taxon>Mangrovimicrobium</taxon>
    </lineage>
</organism>
<comment type="caution">
    <text evidence="2">The sequence shown here is derived from an EMBL/GenBank/DDBJ whole genome shotgun (WGS) entry which is preliminary data.</text>
</comment>
<feature type="transmembrane region" description="Helical" evidence="1">
    <location>
        <begin position="118"/>
        <end position="137"/>
    </location>
</feature>
<dbReference type="PROSITE" id="PS51257">
    <property type="entry name" value="PROKAR_LIPOPROTEIN"/>
    <property type="match status" value="1"/>
</dbReference>
<dbReference type="InterPro" id="IPR046513">
    <property type="entry name" value="DUF6691"/>
</dbReference>
<dbReference type="OrthoDB" id="9790409at2"/>
<dbReference type="AlphaFoldDB" id="A0A4Z0M6C4"/>
<feature type="transmembrane region" description="Helical" evidence="1">
    <location>
        <begin position="45"/>
        <end position="67"/>
    </location>
</feature>
<proteinExistence type="predicted"/>
<name>A0A4Z0M6C4_9GAMM</name>
<sequence>MNSRGFAFSATVLACGALFGFGLSLATMIQPEVVLSFLRFDDLGLLLVLCAATGTTLLVYQLAPRLLRRPLFAQAFRLRPDETMRRTLGGAALFGVGWGLSGVCPGPAIAGLGAGNWPLLWCVGGMLAGAYVQGRWFSGKRD</sequence>
<keyword evidence="3" id="KW-1185">Reference proteome</keyword>
<evidence type="ECO:0000256" key="1">
    <source>
        <dbReference type="SAM" id="Phobius"/>
    </source>
</evidence>
<evidence type="ECO:0000313" key="2">
    <source>
        <dbReference type="EMBL" id="TGD74865.1"/>
    </source>
</evidence>
<keyword evidence="1" id="KW-0812">Transmembrane</keyword>
<gene>
    <name evidence="2" type="ORF">E4634_06635</name>
</gene>